<comment type="similarity">
    <text evidence="1 7">Belongs to the catalase family.</text>
</comment>
<dbReference type="InterPro" id="IPR020835">
    <property type="entry name" value="Catalase_sf"/>
</dbReference>
<keyword evidence="2 7" id="KW-0575">Peroxidase</keyword>
<evidence type="ECO:0000256" key="1">
    <source>
        <dbReference type="ARBA" id="ARBA00005329"/>
    </source>
</evidence>
<dbReference type="OrthoDB" id="255727at2"/>
<protein>
    <recommendedName>
        <fullName evidence="7">Catalase-related peroxidase</fullName>
        <ecNumber evidence="7">1.11.1.-</ecNumber>
    </recommendedName>
</protein>
<evidence type="ECO:0000256" key="6">
    <source>
        <dbReference type="ARBA" id="ARBA00023004"/>
    </source>
</evidence>
<dbReference type="GO" id="GO:0046872">
    <property type="term" value="F:metal ion binding"/>
    <property type="evidence" value="ECO:0007669"/>
    <property type="project" value="UniProtKB-KW"/>
</dbReference>
<evidence type="ECO:0000256" key="10">
    <source>
        <dbReference type="SAM" id="Phobius"/>
    </source>
</evidence>
<keyword evidence="13" id="KW-1185">Reference proteome</keyword>
<dbReference type="Pfam" id="PF00199">
    <property type="entry name" value="Catalase"/>
    <property type="match status" value="1"/>
</dbReference>
<keyword evidence="10" id="KW-1133">Transmembrane helix</keyword>
<dbReference type="CDD" id="cd08153">
    <property type="entry name" value="srpA_like"/>
    <property type="match status" value="1"/>
</dbReference>
<comment type="function">
    <text evidence="7">Has an organic peroxide-dependent peroxidase activity.</text>
</comment>
<keyword evidence="5 7" id="KW-0560">Oxidoreductase</keyword>
<organism evidence="12 13">
    <name type="scientific">Aliidiomarina iranensis</name>
    <dbReference type="NCBI Taxonomy" id="1434071"/>
    <lineage>
        <taxon>Bacteria</taxon>
        <taxon>Pseudomonadati</taxon>
        <taxon>Pseudomonadota</taxon>
        <taxon>Gammaproteobacteria</taxon>
        <taxon>Alteromonadales</taxon>
        <taxon>Idiomarinaceae</taxon>
        <taxon>Aliidiomarina</taxon>
    </lineage>
</organism>
<feature type="active site" evidence="8">
    <location>
        <position position="61"/>
    </location>
</feature>
<dbReference type="GO" id="GO:0042744">
    <property type="term" value="P:hydrogen peroxide catabolic process"/>
    <property type="evidence" value="ECO:0007669"/>
    <property type="project" value="TreeGrafter"/>
</dbReference>
<evidence type="ECO:0000256" key="8">
    <source>
        <dbReference type="PIRSR" id="PIRSR000296-1"/>
    </source>
</evidence>
<keyword evidence="10" id="KW-0812">Transmembrane</keyword>
<evidence type="ECO:0000256" key="4">
    <source>
        <dbReference type="ARBA" id="ARBA00022723"/>
    </source>
</evidence>
<keyword evidence="3 7" id="KW-0349">Heme</keyword>
<keyword evidence="4 7" id="KW-0479">Metal-binding</keyword>
<gene>
    <name evidence="12" type="ORF">CWE08_07265</name>
</gene>
<name>A0A432VWL8_9GAMM</name>
<dbReference type="GO" id="GO:0042542">
    <property type="term" value="P:response to hydrogen peroxide"/>
    <property type="evidence" value="ECO:0007669"/>
    <property type="project" value="TreeGrafter"/>
</dbReference>
<accession>A0A432VWL8</accession>
<dbReference type="Gene3D" id="2.40.180.10">
    <property type="entry name" value="Catalase core domain"/>
    <property type="match status" value="1"/>
</dbReference>
<evidence type="ECO:0000256" key="2">
    <source>
        <dbReference type="ARBA" id="ARBA00022559"/>
    </source>
</evidence>
<dbReference type="RefSeq" id="WP_126767139.1">
    <property type="nucleotide sequence ID" value="NZ_PIPJ01000004.1"/>
</dbReference>
<dbReference type="PIRSF" id="PIRSF000296">
    <property type="entry name" value="SrpA"/>
    <property type="match status" value="1"/>
</dbReference>
<dbReference type="GO" id="GO:0004096">
    <property type="term" value="F:catalase activity"/>
    <property type="evidence" value="ECO:0007669"/>
    <property type="project" value="InterPro"/>
</dbReference>
<sequence>MLKQKPSALPLRYAIILGAVGGLGALIFAVAGGLGQSAVTAQDFVDLQEGGNPHLGFRRAHAKGFCIAGEFVSNGSLQPFSTAPMFAASSTPFVGRISIAGNNPTAPDLNAPVRSLALSLGEGANRWQTAMNTPPVMAVVTPEAFYEQLQALSPDPETGERNPERIRAFFAEHPETQTFRNWQAGYTPSNSFATEIYHSINAFYLINENGERQAVRWAAMPTVNNGEPLNSDDTNALQNEFFNRVESAPVAFDLTFTFASGADDETNPTVLWPSERRNMIAGQIVVQKAVPEGEGNCNNINFDPLILPTGMAATADPILRARSAAYAESYRRRAREHLLQQAPENN</sequence>
<dbReference type="EMBL" id="PIPJ01000004">
    <property type="protein sequence ID" value="RUO20894.1"/>
    <property type="molecule type" value="Genomic_DNA"/>
</dbReference>
<dbReference type="GO" id="GO:0005737">
    <property type="term" value="C:cytoplasm"/>
    <property type="evidence" value="ECO:0007669"/>
    <property type="project" value="TreeGrafter"/>
</dbReference>
<dbReference type="SUPFAM" id="SSF56634">
    <property type="entry name" value="Heme-dependent catalase-like"/>
    <property type="match status" value="1"/>
</dbReference>
<feature type="domain" description="Catalase core" evidence="11">
    <location>
        <begin position="20"/>
        <end position="346"/>
    </location>
</feature>
<dbReference type="InterPro" id="IPR018028">
    <property type="entry name" value="Catalase"/>
</dbReference>
<evidence type="ECO:0000313" key="12">
    <source>
        <dbReference type="EMBL" id="RUO20894.1"/>
    </source>
</evidence>
<dbReference type="Gene3D" id="1.20.1280.120">
    <property type="match status" value="1"/>
</dbReference>
<keyword evidence="6 7" id="KW-0408">Iron</keyword>
<dbReference type="AlphaFoldDB" id="A0A432VWL8"/>
<evidence type="ECO:0000259" key="11">
    <source>
        <dbReference type="SMART" id="SM01060"/>
    </source>
</evidence>
<keyword evidence="10" id="KW-0472">Membrane</keyword>
<evidence type="ECO:0000256" key="5">
    <source>
        <dbReference type="ARBA" id="ARBA00023002"/>
    </source>
</evidence>
<dbReference type="InterPro" id="IPR024168">
    <property type="entry name" value="Catalase_SrpA-type_pred"/>
</dbReference>
<dbReference type="EC" id="1.11.1.-" evidence="7"/>
<dbReference type="PROSITE" id="PS51402">
    <property type="entry name" value="CATALASE_3"/>
    <property type="match status" value="1"/>
</dbReference>
<feature type="transmembrane region" description="Helical" evidence="10">
    <location>
        <begin position="12"/>
        <end position="34"/>
    </location>
</feature>
<evidence type="ECO:0000256" key="3">
    <source>
        <dbReference type="ARBA" id="ARBA00022617"/>
    </source>
</evidence>
<evidence type="ECO:0000256" key="7">
    <source>
        <dbReference type="PIRNR" id="PIRNR000296"/>
    </source>
</evidence>
<dbReference type="SMART" id="SM01060">
    <property type="entry name" value="Catalase"/>
    <property type="match status" value="1"/>
</dbReference>
<dbReference type="InterPro" id="IPR011614">
    <property type="entry name" value="Catalase_core"/>
</dbReference>
<dbReference type="Proteomes" id="UP000288395">
    <property type="component" value="Unassembled WGS sequence"/>
</dbReference>
<dbReference type="GO" id="GO:0020037">
    <property type="term" value="F:heme binding"/>
    <property type="evidence" value="ECO:0007669"/>
    <property type="project" value="InterPro"/>
</dbReference>
<feature type="binding site" description="axial binding residue" evidence="9">
    <location>
        <position position="326"/>
    </location>
    <ligand>
        <name>heme</name>
        <dbReference type="ChEBI" id="CHEBI:30413"/>
    </ligand>
    <ligandPart>
        <name>Fe</name>
        <dbReference type="ChEBI" id="CHEBI:18248"/>
    </ligandPart>
</feature>
<dbReference type="PANTHER" id="PTHR11465">
    <property type="entry name" value="CATALASE"/>
    <property type="match status" value="1"/>
</dbReference>
<dbReference type="PANTHER" id="PTHR11465:SF9">
    <property type="entry name" value="CATALASE"/>
    <property type="match status" value="1"/>
</dbReference>
<evidence type="ECO:0000256" key="9">
    <source>
        <dbReference type="PIRSR" id="PIRSR000296-2"/>
    </source>
</evidence>
<evidence type="ECO:0000313" key="13">
    <source>
        <dbReference type="Proteomes" id="UP000288395"/>
    </source>
</evidence>
<comment type="cofactor">
    <cofactor evidence="7">
        <name>heme</name>
        <dbReference type="ChEBI" id="CHEBI:30413"/>
    </cofactor>
</comment>
<proteinExistence type="inferred from homology"/>
<reference evidence="13" key="1">
    <citation type="journal article" date="2018" name="Front. Microbiol.">
        <title>Genome-Based Analysis Reveals the Taxonomy and Diversity of the Family Idiomarinaceae.</title>
        <authorList>
            <person name="Liu Y."/>
            <person name="Lai Q."/>
            <person name="Shao Z."/>
        </authorList>
    </citation>
    <scope>NUCLEOTIDE SEQUENCE [LARGE SCALE GENOMIC DNA]</scope>
    <source>
        <strain evidence="13">GBPy7</strain>
    </source>
</reference>
<comment type="caution">
    <text evidence="12">The sequence shown here is derived from an EMBL/GenBank/DDBJ whole genome shotgun (WGS) entry which is preliminary data.</text>
</comment>